<dbReference type="InterPro" id="IPR000850">
    <property type="entry name" value="Adenylat/UMP-CMP_kin"/>
</dbReference>
<dbReference type="NCBIfam" id="NF011100">
    <property type="entry name" value="PRK14527.1"/>
    <property type="match status" value="1"/>
</dbReference>
<dbReference type="Pfam" id="PF05191">
    <property type="entry name" value="ADK_lid"/>
    <property type="match status" value="1"/>
</dbReference>
<dbReference type="SUPFAM" id="SSF52540">
    <property type="entry name" value="P-loop containing nucleoside triphosphate hydrolases"/>
    <property type="match status" value="1"/>
</dbReference>
<keyword evidence="3 4" id="KW-0418">Kinase</keyword>
<dbReference type="STRING" id="1202772.A0A1V9YB16"/>
<dbReference type="InterPro" id="IPR027417">
    <property type="entry name" value="P-loop_NTPase"/>
</dbReference>
<dbReference type="InterPro" id="IPR006259">
    <property type="entry name" value="Adenyl_kin_sub"/>
</dbReference>
<gene>
    <name evidence="6" type="ORF">ACHHYP_15299</name>
</gene>
<dbReference type="Pfam" id="PF00406">
    <property type="entry name" value="ADK"/>
    <property type="match status" value="1"/>
</dbReference>
<dbReference type="FunFam" id="3.40.50.300:FF:000106">
    <property type="entry name" value="Adenylate kinase mitochondrial"/>
    <property type="match status" value="1"/>
</dbReference>
<comment type="caution">
    <text evidence="6">The sequence shown here is derived from an EMBL/GenBank/DDBJ whole genome shotgun (WGS) entry which is preliminary data.</text>
</comment>
<evidence type="ECO:0000256" key="4">
    <source>
        <dbReference type="RuleBase" id="RU003330"/>
    </source>
</evidence>
<comment type="similarity">
    <text evidence="4">Belongs to the adenylate kinase family.</text>
</comment>
<evidence type="ECO:0000313" key="7">
    <source>
        <dbReference type="Proteomes" id="UP000243579"/>
    </source>
</evidence>
<dbReference type="PANTHER" id="PTHR23359">
    <property type="entry name" value="NUCLEOTIDE KINASE"/>
    <property type="match status" value="1"/>
</dbReference>
<evidence type="ECO:0000256" key="2">
    <source>
        <dbReference type="ARBA" id="ARBA00022741"/>
    </source>
</evidence>
<evidence type="ECO:0000259" key="5">
    <source>
        <dbReference type="Pfam" id="PF05191"/>
    </source>
</evidence>
<dbReference type="GO" id="GO:0004017">
    <property type="term" value="F:AMP kinase activity"/>
    <property type="evidence" value="ECO:0007669"/>
    <property type="project" value="InterPro"/>
</dbReference>
<dbReference type="InterPro" id="IPR033690">
    <property type="entry name" value="Adenylat_kinase_CS"/>
</dbReference>
<dbReference type="OrthoDB" id="439792at2759"/>
<dbReference type="GO" id="GO:0005524">
    <property type="term" value="F:ATP binding"/>
    <property type="evidence" value="ECO:0007669"/>
    <property type="project" value="InterPro"/>
</dbReference>
<name>A0A1V9YB16_ACHHY</name>
<dbReference type="NCBIfam" id="NF001380">
    <property type="entry name" value="PRK00279.1-2"/>
    <property type="match status" value="1"/>
</dbReference>
<reference evidence="6 7" key="1">
    <citation type="journal article" date="2014" name="Genome Biol. Evol.">
        <title>The secreted proteins of Achlya hypogyna and Thraustotheca clavata identify the ancestral oomycete secretome and reveal gene acquisitions by horizontal gene transfer.</title>
        <authorList>
            <person name="Misner I."/>
            <person name="Blouin N."/>
            <person name="Leonard G."/>
            <person name="Richards T.A."/>
            <person name="Lane C.E."/>
        </authorList>
    </citation>
    <scope>NUCLEOTIDE SEQUENCE [LARGE SCALE GENOMIC DNA]</scope>
    <source>
        <strain evidence="6 7">ATCC 48635</strain>
    </source>
</reference>
<dbReference type="NCBIfam" id="NF001381">
    <property type="entry name" value="PRK00279.1-3"/>
    <property type="match status" value="1"/>
</dbReference>
<feature type="domain" description="Adenylate kinase active site lid" evidence="5">
    <location>
        <begin position="158"/>
        <end position="193"/>
    </location>
</feature>
<keyword evidence="1 4" id="KW-0808">Transferase</keyword>
<dbReference type="CDD" id="cd01428">
    <property type="entry name" value="ADK"/>
    <property type="match status" value="1"/>
</dbReference>
<evidence type="ECO:0000313" key="6">
    <source>
        <dbReference type="EMBL" id="OQR82911.1"/>
    </source>
</evidence>
<dbReference type="AlphaFoldDB" id="A0A1V9YB16"/>
<dbReference type="PROSITE" id="PS00113">
    <property type="entry name" value="ADENYLATE_KINASE"/>
    <property type="match status" value="1"/>
</dbReference>
<evidence type="ECO:0000256" key="3">
    <source>
        <dbReference type="ARBA" id="ARBA00022777"/>
    </source>
</evidence>
<evidence type="ECO:0000256" key="1">
    <source>
        <dbReference type="ARBA" id="ARBA00022679"/>
    </source>
</evidence>
<accession>A0A1V9YB16</accession>
<dbReference type="Proteomes" id="UP000243579">
    <property type="component" value="Unassembled WGS sequence"/>
</dbReference>
<protein>
    <submittedName>
        <fullName evidence="6">Adenylate kinase</fullName>
    </submittedName>
</protein>
<dbReference type="InterPro" id="IPR007862">
    <property type="entry name" value="Adenylate_kinase_lid-dom"/>
</dbReference>
<keyword evidence="2" id="KW-0547">Nucleotide-binding</keyword>
<organism evidence="6 7">
    <name type="scientific">Achlya hypogyna</name>
    <name type="common">Oomycete</name>
    <name type="synonym">Protoachlya hypogyna</name>
    <dbReference type="NCBI Taxonomy" id="1202772"/>
    <lineage>
        <taxon>Eukaryota</taxon>
        <taxon>Sar</taxon>
        <taxon>Stramenopiles</taxon>
        <taxon>Oomycota</taxon>
        <taxon>Saprolegniomycetes</taxon>
        <taxon>Saprolegniales</taxon>
        <taxon>Achlyaceae</taxon>
        <taxon>Achlya</taxon>
    </lineage>
</organism>
<dbReference type="EMBL" id="JNBR01002408">
    <property type="protein sequence ID" value="OQR82911.1"/>
    <property type="molecule type" value="Genomic_DNA"/>
</dbReference>
<dbReference type="HAMAP" id="MF_00235">
    <property type="entry name" value="Adenylate_kinase_Adk"/>
    <property type="match status" value="1"/>
</dbReference>
<sequence length="246" mass="26949">MAASIASLAAVPTKSLLAELEKRMECATKKERRTIFIGPPGCGKGTQSPIIKDEYCLCHLATGDMLRAAVRDGTEMGKKAKAAMDSGALVTDEIVIGIIKDAIKSPECRRGFILDGFPRTVVQAEKLDEMLAETSTQVDKVINFNIPDQVLVERIAGRRIHVSSGRSYHVKFNPPKVEGIDDVTGEPLIQRKDDNVDTLSTRLDAFHKQTQPVIDYYAKQGKLVEVDANINMDHVTGQIRSSMGPN</sequence>
<dbReference type="PRINTS" id="PR00094">
    <property type="entry name" value="ADENYLTKNASE"/>
</dbReference>
<dbReference type="NCBIfam" id="TIGR01351">
    <property type="entry name" value="adk"/>
    <property type="match status" value="1"/>
</dbReference>
<keyword evidence="7" id="KW-1185">Reference proteome</keyword>
<proteinExistence type="inferred from homology"/>
<dbReference type="Gene3D" id="3.40.50.300">
    <property type="entry name" value="P-loop containing nucleotide triphosphate hydrolases"/>
    <property type="match status" value="1"/>
</dbReference>